<comment type="caution">
    <text evidence="1">The sequence shown here is derived from an EMBL/GenBank/DDBJ whole genome shotgun (WGS) entry which is preliminary data.</text>
</comment>
<name>A0ACB9IV52_9ASTR</name>
<proteinExistence type="predicted"/>
<accession>A0ACB9IV52</accession>
<dbReference type="Proteomes" id="UP001056120">
    <property type="component" value="Linkage Group LG07"/>
</dbReference>
<reference evidence="1 2" key="2">
    <citation type="journal article" date="2022" name="Mol. Ecol. Resour.">
        <title>The genomes of chicory, endive, great burdock and yacon provide insights into Asteraceae paleo-polyploidization history and plant inulin production.</title>
        <authorList>
            <person name="Fan W."/>
            <person name="Wang S."/>
            <person name="Wang H."/>
            <person name="Wang A."/>
            <person name="Jiang F."/>
            <person name="Liu H."/>
            <person name="Zhao H."/>
            <person name="Xu D."/>
            <person name="Zhang Y."/>
        </authorList>
    </citation>
    <scope>NUCLEOTIDE SEQUENCE [LARGE SCALE GENOMIC DNA]</scope>
    <source>
        <strain evidence="2">cv. Yunnan</strain>
        <tissue evidence="1">Leaves</tissue>
    </source>
</reference>
<sequence>MFKYDATEVNTMLIQPYDTLRIKFTTENDYVVTAASWNEFTFHNEIAVQIVKFVIWCRSIPNRVCTAQTPIVTGAIQFNLPMLLGSSVDERGLQDKDLDSVTDCFAGKRCVKVSWLGSGATRIGVQAFVSLGDSCAKETHERLSTVVARGDGTVGWVLGFHLLHLYLLVQETTYPGVLVRSRFGHPLFFEAIWRRMDAQVAYGFHHLRNEKPYFAQAPISNKIIYSGYSCKQGWFFTSCIADPGLRQHTRKVF</sequence>
<evidence type="ECO:0000313" key="1">
    <source>
        <dbReference type="EMBL" id="KAI3811383.1"/>
    </source>
</evidence>
<organism evidence="1 2">
    <name type="scientific">Smallanthus sonchifolius</name>
    <dbReference type="NCBI Taxonomy" id="185202"/>
    <lineage>
        <taxon>Eukaryota</taxon>
        <taxon>Viridiplantae</taxon>
        <taxon>Streptophyta</taxon>
        <taxon>Embryophyta</taxon>
        <taxon>Tracheophyta</taxon>
        <taxon>Spermatophyta</taxon>
        <taxon>Magnoliopsida</taxon>
        <taxon>eudicotyledons</taxon>
        <taxon>Gunneridae</taxon>
        <taxon>Pentapetalae</taxon>
        <taxon>asterids</taxon>
        <taxon>campanulids</taxon>
        <taxon>Asterales</taxon>
        <taxon>Asteraceae</taxon>
        <taxon>Asteroideae</taxon>
        <taxon>Heliantheae alliance</taxon>
        <taxon>Millerieae</taxon>
        <taxon>Smallanthus</taxon>
    </lineage>
</organism>
<evidence type="ECO:0000313" key="2">
    <source>
        <dbReference type="Proteomes" id="UP001056120"/>
    </source>
</evidence>
<dbReference type="EMBL" id="CM042024">
    <property type="protein sequence ID" value="KAI3811383.1"/>
    <property type="molecule type" value="Genomic_DNA"/>
</dbReference>
<reference evidence="2" key="1">
    <citation type="journal article" date="2022" name="Mol. Ecol. Resour.">
        <title>The genomes of chicory, endive, great burdock and yacon provide insights into Asteraceae palaeo-polyploidization history and plant inulin production.</title>
        <authorList>
            <person name="Fan W."/>
            <person name="Wang S."/>
            <person name="Wang H."/>
            <person name="Wang A."/>
            <person name="Jiang F."/>
            <person name="Liu H."/>
            <person name="Zhao H."/>
            <person name="Xu D."/>
            <person name="Zhang Y."/>
        </authorList>
    </citation>
    <scope>NUCLEOTIDE SEQUENCE [LARGE SCALE GENOMIC DNA]</scope>
    <source>
        <strain evidence="2">cv. Yunnan</strain>
    </source>
</reference>
<keyword evidence="2" id="KW-1185">Reference proteome</keyword>
<protein>
    <submittedName>
        <fullName evidence="1">Uncharacterized protein</fullName>
    </submittedName>
</protein>
<gene>
    <name evidence="1" type="ORF">L1987_21104</name>
</gene>